<dbReference type="Gramene" id="KZM91738">
    <property type="protein sequence ID" value="KZM91738"/>
    <property type="gene ID" value="DCAR_020897"/>
</dbReference>
<dbReference type="AlphaFoldDB" id="A0A164WG51"/>
<gene>
    <name evidence="1" type="ORF">DCAR_020897</name>
</gene>
<organism evidence="1">
    <name type="scientific">Daucus carota subsp. sativus</name>
    <name type="common">Carrot</name>
    <dbReference type="NCBI Taxonomy" id="79200"/>
    <lineage>
        <taxon>Eukaryota</taxon>
        <taxon>Viridiplantae</taxon>
        <taxon>Streptophyta</taxon>
        <taxon>Embryophyta</taxon>
        <taxon>Tracheophyta</taxon>
        <taxon>Spermatophyta</taxon>
        <taxon>Magnoliopsida</taxon>
        <taxon>eudicotyledons</taxon>
        <taxon>Gunneridae</taxon>
        <taxon>Pentapetalae</taxon>
        <taxon>asterids</taxon>
        <taxon>campanulids</taxon>
        <taxon>Apiales</taxon>
        <taxon>Apiaceae</taxon>
        <taxon>Apioideae</taxon>
        <taxon>Scandiceae</taxon>
        <taxon>Daucinae</taxon>
        <taxon>Daucus</taxon>
        <taxon>Daucus sect. Daucus</taxon>
    </lineage>
</organism>
<proteinExistence type="predicted"/>
<sequence length="119" mass="13595">MDAAIDEGCQRGSGHKVIAKKGIKLSMSGDGNFAISRYPFKRTEGSKICYLLKIPKYKSPSRLTQCKMPLQNNQNAVLNKLRIVCTHKILTWDYNRKKKMVTAEQHTWPRGRKLLDSQS</sequence>
<reference evidence="1" key="1">
    <citation type="journal article" date="2016" name="Nat. Genet.">
        <title>A high-quality carrot genome assembly provides new insights into carotenoid accumulation and asterid genome evolution.</title>
        <authorList>
            <person name="Iorizzo M."/>
            <person name="Ellison S."/>
            <person name="Senalik D."/>
            <person name="Zeng P."/>
            <person name="Satapoomin P."/>
            <person name="Huang J."/>
            <person name="Bowman M."/>
            <person name="Iovene M."/>
            <person name="Sanseverino W."/>
            <person name="Cavagnaro P."/>
            <person name="Yildiz M."/>
            <person name="Macko-Podgorni A."/>
            <person name="Moranska E."/>
            <person name="Grzebelus E."/>
            <person name="Grzebelus D."/>
            <person name="Ashrafi H."/>
            <person name="Zheng Z."/>
            <person name="Cheng S."/>
            <person name="Spooner D."/>
            <person name="Van Deynze A."/>
            <person name="Simon P."/>
        </authorList>
    </citation>
    <scope>NUCLEOTIDE SEQUENCE [LARGE SCALE GENOMIC DNA]</scope>
    <source>
        <tissue evidence="1">Leaf</tissue>
    </source>
</reference>
<protein>
    <submittedName>
        <fullName evidence="1">Uncharacterized protein</fullName>
    </submittedName>
</protein>
<evidence type="ECO:0000313" key="1">
    <source>
        <dbReference type="EMBL" id="KZM91738.1"/>
    </source>
</evidence>
<accession>A0A164WG51</accession>
<name>A0A164WG51_DAUCS</name>
<dbReference type="EMBL" id="LNRQ01000006">
    <property type="protein sequence ID" value="KZM91738.1"/>
    <property type="molecule type" value="Genomic_DNA"/>
</dbReference>
<comment type="caution">
    <text evidence="1">The sequence shown here is derived from an EMBL/GenBank/DDBJ whole genome shotgun (WGS) entry which is preliminary data.</text>
</comment>